<sequence length="403" mass="45718">MRNIVNNNQTVLVYDFGTSAIKFGYSGDIRPLFSIPPYSAQRNQEDELDIKFGEEWLQKDLSGVEVIPMFDQDGNILNREKIITFLDWTYDTCFGEIDPQQWKVLFSQPSSLLLQPNNFRTRRALLAELSFEFGNHPQLSFQHDSSLACYAHAIHTGVVVDFGWSYLRVVPVLEGHPFRRAIKLLNLGGFGITNILSKSMEENGKSIRTFLDPKPSNGFGGFFSQQRIVSPTQSQVNFCRRGILMDMIKSLLRFKTKPDPKETIADYVYYMPGREKVEIQNELESLSTQFWEDTDDHLSLQSLIASSISMVPFEIQNSMWNSIVTCGGLSKLQGFNDVLESKLKLVAPKGTKPKVVDPPSSERSFSVWVGGSIVASYEKFSDLCITSTEWNENGERILDLKCL</sequence>
<protein>
    <recommendedName>
        <fullName evidence="5">Actin family protein</fullName>
    </recommendedName>
</protein>
<name>A0ABR2KKI9_9EUKA</name>
<keyword evidence="4" id="KW-1185">Reference proteome</keyword>
<accession>A0ABR2KKI9</accession>
<dbReference type="Proteomes" id="UP001470230">
    <property type="component" value="Unassembled WGS sequence"/>
</dbReference>
<dbReference type="EMBL" id="JAPFFF010000004">
    <property type="protein sequence ID" value="KAK8891463.1"/>
    <property type="molecule type" value="Genomic_DNA"/>
</dbReference>
<dbReference type="EMBL" id="JAPFFF010000260">
    <property type="protein sequence ID" value="KAK8834953.1"/>
    <property type="molecule type" value="Genomic_DNA"/>
</dbReference>
<dbReference type="CDD" id="cd10169">
    <property type="entry name" value="ASKHA_NBD_actin-like"/>
    <property type="match status" value="1"/>
</dbReference>
<evidence type="ECO:0000313" key="2">
    <source>
        <dbReference type="EMBL" id="KAK8834953.1"/>
    </source>
</evidence>
<evidence type="ECO:0000313" key="4">
    <source>
        <dbReference type="Proteomes" id="UP001470230"/>
    </source>
</evidence>
<reference evidence="3 4" key="1">
    <citation type="submission" date="2024-04" db="EMBL/GenBank/DDBJ databases">
        <title>Tritrichomonas musculus Genome.</title>
        <authorList>
            <person name="Alves-Ferreira E."/>
            <person name="Grigg M."/>
            <person name="Lorenzi H."/>
            <person name="Galac M."/>
        </authorList>
    </citation>
    <scope>NUCLEOTIDE SEQUENCE [LARGE SCALE GENOMIC DNA]</scope>
    <source>
        <strain evidence="3 4">EAF2021</strain>
    </source>
</reference>
<evidence type="ECO:0000313" key="3">
    <source>
        <dbReference type="EMBL" id="KAK8891463.1"/>
    </source>
</evidence>
<dbReference type="PANTHER" id="PTHR11937">
    <property type="entry name" value="ACTIN"/>
    <property type="match status" value="1"/>
</dbReference>
<dbReference type="InterPro" id="IPR043129">
    <property type="entry name" value="ATPase_NBD"/>
</dbReference>
<dbReference type="SMART" id="SM00268">
    <property type="entry name" value="ACTIN"/>
    <property type="match status" value="1"/>
</dbReference>
<dbReference type="Pfam" id="PF00022">
    <property type="entry name" value="Actin"/>
    <property type="match status" value="1"/>
</dbReference>
<proteinExistence type="inferred from homology"/>
<dbReference type="InterPro" id="IPR004000">
    <property type="entry name" value="Actin"/>
</dbReference>
<dbReference type="SUPFAM" id="SSF53067">
    <property type="entry name" value="Actin-like ATPase domain"/>
    <property type="match status" value="2"/>
</dbReference>
<dbReference type="Gene3D" id="3.30.420.40">
    <property type="match status" value="2"/>
</dbReference>
<comment type="similarity">
    <text evidence="1">Belongs to the actin family.</text>
</comment>
<evidence type="ECO:0008006" key="5">
    <source>
        <dbReference type="Google" id="ProtNLM"/>
    </source>
</evidence>
<evidence type="ECO:0000256" key="1">
    <source>
        <dbReference type="RuleBase" id="RU000487"/>
    </source>
</evidence>
<gene>
    <name evidence="2" type="ORF">M9Y10_020006</name>
    <name evidence="3" type="ORF">M9Y10_028672</name>
</gene>
<comment type="caution">
    <text evidence="3">The sequence shown here is derived from an EMBL/GenBank/DDBJ whole genome shotgun (WGS) entry which is preliminary data.</text>
</comment>
<organism evidence="3 4">
    <name type="scientific">Tritrichomonas musculus</name>
    <dbReference type="NCBI Taxonomy" id="1915356"/>
    <lineage>
        <taxon>Eukaryota</taxon>
        <taxon>Metamonada</taxon>
        <taxon>Parabasalia</taxon>
        <taxon>Tritrichomonadida</taxon>
        <taxon>Tritrichomonadidae</taxon>
        <taxon>Tritrichomonas</taxon>
    </lineage>
</organism>
<dbReference type="Gene3D" id="3.90.640.10">
    <property type="entry name" value="Actin, Chain A, domain 4"/>
    <property type="match status" value="1"/>
</dbReference>